<organism evidence="1 2">
    <name type="scientific">Acrasis kona</name>
    <dbReference type="NCBI Taxonomy" id="1008807"/>
    <lineage>
        <taxon>Eukaryota</taxon>
        <taxon>Discoba</taxon>
        <taxon>Heterolobosea</taxon>
        <taxon>Tetramitia</taxon>
        <taxon>Eutetramitia</taxon>
        <taxon>Acrasidae</taxon>
        <taxon>Acrasis</taxon>
    </lineage>
</organism>
<gene>
    <name evidence="1" type="ORF">AKO1_010926</name>
</gene>
<dbReference type="Gene3D" id="3.40.630.30">
    <property type="match status" value="1"/>
</dbReference>
<evidence type="ECO:0000313" key="2">
    <source>
        <dbReference type="Proteomes" id="UP001431209"/>
    </source>
</evidence>
<reference evidence="1 2" key="1">
    <citation type="submission" date="2024-03" db="EMBL/GenBank/DDBJ databases">
        <title>The Acrasis kona genome and developmental transcriptomes reveal deep origins of eukaryotic multicellular pathways.</title>
        <authorList>
            <person name="Sheikh S."/>
            <person name="Fu C.-J."/>
            <person name="Brown M.W."/>
            <person name="Baldauf S.L."/>
        </authorList>
    </citation>
    <scope>NUCLEOTIDE SEQUENCE [LARGE SCALE GENOMIC DNA]</scope>
    <source>
        <strain evidence="1 2">ATCC MYA-3509</strain>
    </source>
</reference>
<dbReference type="AlphaFoldDB" id="A0AAW2YRM1"/>
<name>A0AAW2YRM1_9EUKA</name>
<comment type="caution">
    <text evidence="1">The sequence shown here is derived from an EMBL/GenBank/DDBJ whole genome shotgun (WGS) entry which is preliminary data.</text>
</comment>
<sequence>MALIEERGGYKIVQLSDDHLDESTNVLSTAFANRDPIASSGGWTPERCRPFCEYCIKIGIREKISYCIIEKQTNHIVHVLVSFDYTTPLEFEWTGIEITEYQQTCGLVIAGLGENFRKEYPDVKPKEVLHLWMAGTLDGYEGRGFFIWSSRVLVEQAKKQGWNKIVVEATHEGTHHVLVRKLDFIVDTTIVPAQKYEILEKMGAAKCTFLIGNLSTPKEEG</sequence>
<keyword evidence="2" id="KW-1185">Reference proteome</keyword>
<dbReference type="Proteomes" id="UP001431209">
    <property type="component" value="Unassembled WGS sequence"/>
</dbReference>
<evidence type="ECO:0000313" key="1">
    <source>
        <dbReference type="EMBL" id="KAL0480033.1"/>
    </source>
</evidence>
<protein>
    <recommendedName>
        <fullName evidence="3">Calcineurin-like phosphoesterase domain-containing protein</fullName>
    </recommendedName>
</protein>
<accession>A0AAW2YRM1</accession>
<proteinExistence type="predicted"/>
<dbReference type="EMBL" id="JAOPGA020000623">
    <property type="protein sequence ID" value="KAL0480033.1"/>
    <property type="molecule type" value="Genomic_DNA"/>
</dbReference>
<evidence type="ECO:0008006" key="3">
    <source>
        <dbReference type="Google" id="ProtNLM"/>
    </source>
</evidence>